<dbReference type="GO" id="GO:0030151">
    <property type="term" value="F:molybdenum ion binding"/>
    <property type="evidence" value="ECO:0007669"/>
    <property type="project" value="InterPro"/>
</dbReference>
<sequence>MKVATLAHYPVKSTGGESLRKATVDGRGLAHDRRWAAYLEDGGIASGKTTRRFRKVDGLLAWHSRIVDGTPELREPDGEWLRVDDPAASAALSSAFGRSLELRPETEIRHHDESGVHVVTTSALRQVAQLVGAPVDPRRVRANIVLETDGVGFVEDDWVGAELAVGPEVVLRLGEGMTRCVMVDYPRGEVPVLRALGRAHDLLLGLKAHVVRPGVISVGDEAMFVS</sequence>
<dbReference type="SUPFAM" id="SSF50800">
    <property type="entry name" value="PK beta-barrel domain-like"/>
    <property type="match status" value="1"/>
</dbReference>
<dbReference type="GO" id="GO:0030170">
    <property type="term" value="F:pyridoxal phosphate binding"/>
    <property type="evidence" value="ECO:0007669"/>
    <property type="project" value="InterPro"/>
</dbReference>
<keyword evidence="3" id="KW-1185">Reference proteome</keyword>
<dbReference type="Gene3D" id="2.40.33.20">
    <property type="entry name" value="PK beta-barrel domain-like"/>
    <property type="match status" value="1"/>
</dbReference>
<comment type="caution">
    <text evidence="2">The sequence shown here is derived from an EMBL/GenBank/DDBJ whole genome shotgun (WGS) entry which is preliminary data.</text>
</comment>
<dbReference type="InterPro" id="IPR005303">
    <property type="entry name" value="MOCOS_middle"/>
</dbReference>
<reference evidence="2 3" key="1">
    <citation type="submission" date="2019-03" db="EMBL/GenBank/DDBJ databases">
        <title>Genomic Encyclopedia of Type Strains, Phase IV (KMG-IV): sequencing the most valuable type-strain genomes for metagenomic binning, comparative biology and taxonomic classification.</title>
        <authorList>
            <person name="Goeker M."/>
        </authorList>
    </citation>
    <scope>NUCLEOTIDE SEQUENCE [LARGE SCALE GENOMIC DNA]</scope>
    <source>
        <strain evidence="2 3">DSM 45361</strain>
    </source>
</reference>
<dbReference type="AlphaFoldDB" id="A0A4R6SMR0"/>
<dbReference type="InterPro" id="IPR011037">
    <property type="entry name" value="Pyrv_Knase-like_insert_dom_sf"/>
</dbReference>
<organism evidence="2 3">
    <name type="scientific">Labedaea rhizosphaerae</name>
    <dbReference type="NCBI Taxonomy" id="598644"/>
    <lineage>
        <taxon>Bacteria</taxon>
        <taxon>Bacillati</taxon>
        <taxon>Actinomycetota</taxon>
        <taxon>Actinomycetes</taxon>
        <taxon>Pseudonocardiales</taxon>
        <taxon>Pseudonocardiaceae</taxon>
        <taxon>Labedaea</taxon>
    </lineage>
</organism>
<proteinExistence type="predicted"/>
<dbReference type="Proteomes" id="UP000295444">
    <property type="component" value="Unassembled WGS sequence"/>
</dbReference>
<dbReference type="Pfam" id="PF03473">
    <property type="entry name" value="MOSC"/>
    <property type="match status" value="1"/>
</dbReference>
<dbReference type="Pfam" id="PF03476">
    <property type="entry name" value="MOSC_N"/>
    <property type="match status" value="1"/>
</dbReference>
<accession>A0A4R6SMR0</accession>
<dbReference type="RefSeq" id="WP_133847498.1">
    <property type="nucleotide sequence ID" value="NZ_SNXZ01000001.1"/>
</dbReference>
<gene>
    <name evidence="2" type="ORF">EV186_101575</name>
</gene>
<dbReference type="PROSITE" id="PS51340">
    <property type="entry name" value="MOSC"/>
    <property type="match status" value="1"/>
</dbReference>
<dbReference type="OrthoDB" id="9793178at2"/>
<feature type="domain" description="MOSC" evidence="1">
    <location>
        <begin position="85"/>
        <end position="225"/>
    </location>
</feature>
<dbReference type="GO" id="GO:0003824">
    <property type="term" value="F:catalytic activity"/>
    <property type="evidence" value="ECO:0007669"/>
    <property type="project" value="InterPro"/>
</dbReference>
<dbReference type="EMBL" id="SNXZ01000001">
    <property type="protein sequence ID" value="TDQ04622.1"/>
    <property type="molecule type" value="Genomic_DNA"/>
</dbReference>
<protein>
    <recommendedName>
        <fullName evidence="1">MOSC domain-containing protein</fullName>
    </recommendedName>
</protein>
<dbReference type="InterPro" id="IPR005302">
    <property type="entry name" value="MoCF_Sase_C"/>
</dbReference>
<evidence type="ECO:0000259" key="1">
    <source>
        <dbReference type="PROSITE" id="PS51340"/>
    </source>
</evidence>
<evidence type="ECO:0000313" key="3">
    <source>
        <dbReference type="Proteomes" id="UP000295444"/>
    </source>
</evidence>
<name>A0A4R6SMR0_LABRH</name>
<evidence type="ECO:0000313" key="2">
    <source>
        <dbReference type="EMBL" id="TDQ04622.1"/>
    </source>
</evidence>